<feature type="transmembrane region" description="Helical" evidence="1">
    <location>
        <begin position="335"/>
        <end position="353"/>
    </location>
</feature>
<feature type="transmembrane region" description="Helical" evidence="1">
    <location>
        <begin position="88"/>
        <end position="109"/>
    </location>
</feature>
<feature type="transmembrane region" description="Helical" evidence="1">
    <location>
        <begin position="307"/>
        <end position="323"/>
    </location>
</feature>
<evidence type="ECO:0000313" key="3">
    <source>
        <dbReference type="EMBL" id="VFB13798.1"/>
    </source>
</evidence>
<dbReference type="PANTHER" id="PTHR31061">
    <property type="entry name" value="LD22376P"/>
    <property type="match status" value="1"/>
</dbReference>
<feature type="transmembrane region" description="Helical" evidence="1">
    <location>
        <begin position="12"/>
        <end position="33"/>
    </location>
</feature>
<proteinExistence type="predicted"/>
<feature type="transmembrane region" description="Helical" evidence="1">
    <location>
        <begin position="53"/>
        <end position="76"/>
    </location>
</feature>
<gene>
    <name evidence="3" type="ORF">NCTC7812_01328</name>
</gene>
<name>A0A449I329_9BACE</name>
<feature type="transmembrane region" description="Helical" evidence="1">
    <location>
        <begin position="434"/>
        <end position="456"/>
    </location>
</feature>
<evidence type="ECO:0000259" key="2">
    <source>
        <dbReference type="Pfam" id="PF16401"/>
    </source>
</evidence>
<dbReference type="Pfam" id="PF16401">
    <property type="entry name" value="DUF5009"/>
    <property type="match status" value="1"/>
</dbReference>
<keyword evidence="1" id="KW-0472">Membrane</keyword>
<protein>
    <submittedName>
        <fullName evidence="3">Uncharacterized conserved protein</fullName>
    </submittedName>
</protein>
<dbReference type="EMBL" id="CAACYH010000004">
    <property type="protein sequence ID" value="VFB13798.1"/>
    <property type="molecule type" value="Genomic_DNA"/>
</dbReference>
<evidence type="ECO:0000256" key="1">
    <source>
        <dbReference type="SAM" id="Phobius"/>
    </source>
</evidence>
<reference evidence="3 4" key="1">
    <citation type="submission" date="2019-02" db="EMBL/GenBank/DDBJ databases">
        <authorList>
            <consortium name="Pathogen Informatics"/>
        </authorList>
    </citation>
    <scope>NUCLEOTIDE SEQUENCE [LARGE SCALE GENOMIC DNA]</scope>
    <source>
        <strain evidence="3 4">3012STDY7078512</strain>
    </source>
</reference>
<feature type="transmembrane region" description="Helical" evidence="1">
    <location>
        <begin position="150"/>
        <end position="170"/>
    </location>
</feature>
<dbReference type="RefSeq" id="WP_131752053.1">
    <property type="nucleotide sequence ID" value="NZ_CAACYH010000004.1"/>
</dbReference>
<feature type="transmembrane region" description="Helical" evidence="1">
    <location>
        <begin position="365"/>
        <end position="385"/>
    </location>
</feature>
<keyword evidence="1" id="KW-0812">Transmembrane</keyword>
<sequence length="465" mass="52847">MKRACSLDAFRGYAILTMILSGTILTSVLPPWMSHAQVGPRSGFTFDPSIYGITWVDLVFPFFLFAMGAAFPFSIGRKLEKGETKGRIVFDCLLRGIRLTFFAIFIQHMYPWSVSTPQDSLSWGVAITAFFLLFPMFIRLPKSISRWVRVTVELGACAVGIGMMLLIPYANGRAFSLGYSNIIILVLANMAIFGSLIYLFTYRNRWSRVAVLPFVMAVFLGSTTEGSWIAEVMNFTPLPWMYRFFYLKYLFIVIPGSVAGEYLREWLDGHEAQVEIPMRRIVFWVLLLAVGIIVWNLYGFYTRKLVLNLWGTVVLLVALYLLLRGSHPELCYWRKLYVAGAYLLLLGLCFEAYEGGIRKDDSTYSYYFVTSGLAFMGLMAFSALCDVRRVNRLVSPLQLVGQNPMIAYVAPQLLIMPLLHLTGLSTWLDMLNQNAWAGFLRGVIVTTLALCVAVFCTKKKWFWRT</sequence>
<dbReference type="AlphaFoldDB" id="A0A449I329"/>
<feature type="transmembrane region" description="Helical" evidence="1">
    <location>
        <begin position="182"/>
        <end position="202"/>
    </location>
</feature>
<feature type="transmembrane region" description="Helical" evidence="1">
    <location>
        <begin position="121"/>
        <end position="138"/>
    </location>
</feature>
<feature type="domain" description="DUF5009" evidence="2">
    <location>
        <begin position="3"/>
        <end position="263"/>
    </location>
</feature>
<keyword evidence="1" id="KW-1133">Transmembrane helix</keyword>
<feature type="transmembrane region" description="Helical" evidence="1">
    <location>
        <begin position="209"/>
        <end position="229"/>
    </location>
</feature>
<dbReference type="InterPro" id="IPR032176">
    <property type="entry name" value="DUF5009"/>
</dbReference>
<feature type="transmembrane region" description="Helical" evidence="1">
    <location>
        <begin position="281"/>
        <end position="301"/>
    </location>
</feature>
<evidence type="ECO:0000313" key="4">
    <source>
        <dbReference type="Proteomes" id="UP000396835"/>
    </source>
</evidence>
<organism evidence="3 4">
    <name type="scientific">Prevotella heparinolytica</name>
    <dbReference type="NCBI Taxonomy" id="28113"/>
    <lineage>
        <taxon>Bacteria</taxon>
        <taxon>Pseudomonadati</taxon>
        <taxon>Bacteroidota</taxon>
        <taxon>Bacteroidia</taxon>
        <taxon>Bacteroidales</taxon>
        <taxon>Bacteroidaceae</taxon>
        <taxon>Bacteroides</taxon>
    </lineage>
</organism>
<dbReference type="PANTHER" id="PTHR31061:SF24">
    <property type="entry name" value="LD22376P"/>
    <property type="match status" value="1"/>
</dbReference>
<dbReference type="OrthoDB" id="9788724at2"/>
<feature type="transmembrane region" description="Helical" evidence="1">
    <location>
        <begin position="241"/>
        <end position="260"/>
    </location>
</feature>
<dbReference type="Proteomes" id="UP000396835">
    <property type="component" value="Unassembled WGS sequence"/>
</dbReference>
<feature type="transmembrane region" description="Helical" evidence="1">
    <location>
        <begin position="406"/>
        <end position="428"/>
    </location>
</feature>
<accession>A0A449I329</accession>